<keyword evidence="4" id="KW-1185">Reference proteome</keyword>
<reference evidence="3" key="1">
    <citation type="submission" date="2022-07" db="EMBL/GenBank/DDBJ databases">
        <title>Genome Sequence of Agrocybe chaxingu.</title>
        <authorList>
            <person name="Buettner E."/>
        </authorList>
    </citation>
    <scope>NUCLEOTIDE SEQUENCE</scope>
    <source>
        <strain evidence="3">MP-N11</strain>
    </source>
</reference>
<keyword evidence="2" id="KW-0472">Membrane</keyword>
<evidence type="ECO:0000256" key="1">
    <source>
        <dbReference type="SAM" id="MobiDB-lite"/>
    </source>
</evidence>
<feature type="compositionally biased region" description="Polar residues" evidence="1">
    <location>
        <begin position="363"/>
        <end position="373"/>
    </location>
</feature>
<feature type="region of interest" description="Disordered" evidence="1">
    <location>
        <begin position="267"/>
        <end position="288"/>
    </location>
</feature>
<feature type="region of interest" description="Disordered" evidence="1">
    <location>
        <begin position="991"/>
        <end position="1035"/>
    </location>
</feature>
<dbReference type="EMBL" id="JANKHO010000075">
    <property type="protein sequence ID" value="KAJ3515917.1"/>
    <property type="molecule type" value="Genomic_DNA"/>
</dbReference>
<gene>
    <name evidence="3" type="ORF">NLJ89_g1450</name>
</gene>
<evidence type="ECO:0000313" key="3">
    <source>
        <dbReference type="EMBL" id="KAJ3515917.1"/>
    </source>
</evidence>
<dbReference type="OrthoDB" id="10375789at2759"/>
<proteinExistence type="predicted"/>
<feature type="transmembrane region" description="Helical" evidence="2">
    <location>
        <begin position="7"/>
        <end position="26"/>
    </location>
</feature>
<protein>
    <submittedName>
        <fullName evidence="3">Uncharacterized protein</fullName>
    </submittedName>
</protein>
<feature type="region of interest" description="Disordered" evidence="1">
    <location>
        <begin position="539"/>
        <end position="563"/>
    </location>
</feature>
<sequence length="1035" mass="109589">MAWSSRLVQWLSNIWIILSGLVLSWASSLVRPFKSSPVLELPTRSPSLPSTPSFIQSFEPNPAWDAMKIFQLSNGSPRASRVARNKIALQEARHGVANGKSFPSPPLAYPSSREDLKAPYRVQGSHMSTSTSPSDKSSPGFSIFSDITHTLAPATAADSPSLYSSTATSPASTLNALSTPGSDVLYIGPKEELLQGEMAVKGEHEDGLAPPILSPFQKEACVSKIDDSFSVNFKPDIGELSKRRAFMGRPIVTALPHEHIFLPYRSSNTSTDEQNLPPPASPIPSTPKSAFSTLTDLVRSPSPLRSPKVIKRRPTPAVSISEPTYDQPFFGTQGESYFADDDLALPASTVDIHDLDVYRHSNVSAQSTLSGPSSPKPSPTLRRKARHLDLGALASPFDLHFHGTNVYDSAIYSLSQDGTSVLELRDSTVDSPTLSLACVDLISESRVISVVSSLGPIEEEESGGFSDDVACISCVSGSAASLSLQKPEANMPSPLSANESQMVQPTTAEPEAEEELKRLSKRLSDYASMVFPFSLDDVPSTASGSDYDSDDSEKGCDEEVNGSPLSLSLNFPEARDEQASTVNLVPASHAAVDIDSVIGSSGAETSSCALTVDSILQVPSPSGRLTDPATEAFKHEPKPSQATTDHEVSIGGISCISGDAMSPQANVPTFSDVIPFQTQLPPPTADEISAVPVPTKGANRKRNRSATIFQSIPVSASHIGLSASVSDPSHISLVGVFHPISALPPAETSDTSCLVAAHTTGTVGPPAHSSILGFSASFSCPSALVSMEQDPSAAICAGEHVSLEADGVPSVPPNFHAPCKQDVDLRDAKIRARRAGVYGGLSRQNFSAPLDATPRRLDSIAARSRSVAPERHRSSIIYSSQRLGRCGSSLRPLVLPLRIALRESVSLSTGEVADDSNPGLAVRSGSFGRKEHGRTSIGLPPAFPLPSLPMRAVLRRKAPPEQPIQVSGRKERTEDRVHALIALIDAMDVASVPATDSESEPSTPATPAAVADPSPPEPVPCGLPPDENTKVRHVP</sequence>
<evidence type="ECO:0000256" key="2">
    <source>
        <dbReference type="SAM" id="Phobius"/>
    </source>
</evidence>
<comment type="caution">
    <text evidence="3">The sequence shown here is derived from an EMBL/GenBank/DDBJ whole genome shotgun (WGS) entry which is preliminary data.</text>
</comment>
<feature type="compositionally biased region" description="Polar residues" evidence="1">
    <location>
        <begin position="493"/>
        <end position="504"/>
    </location>
</feature>
<organism evidence="3 4">
    <name type="scientific">Agrocybe chaxingu</name>
    <dbReference type="NCBI Taxonomy" id="84603"/>
    <lineage>
        <taxon>Eukaryota</taxon>
        <taxon>Fungi</taxon>
        <taxon>Dikarya</taxon>
        <taxon>Basidiomycota</taxon>
        <taxon>Agaricomycotina</taxon>
        <taxon>Agaricomycetes</taxon>
        <taxon>Agaricomycetidae</taxon>
        <taxon>Agaricales</taxon>
        <taxon>Agaricineae</taxon>
        <taxon>Strophariaceae</taxon>
        <taxon>Agrocybe</taxon>
    </lineage>
</organism>
<feature type="compositionally biased region" description="Pro residues" evidence="1">
    <location>
        <begin position="1013"/>
        <end position="1023"/>
    </location>
</feature>
<dbReference type="Proteomes" id="UP001148786">
    <property type="component" value="Unassembled WGS sequence"/>
</dbReference>
<keyword evidence="2" id="KW-1133">Transmembrane helix</keyword>
<feature type="region of interest" description="Disordered" evidence="1">
    <location>
        <begin position="485"/>
        <end position="516"/>
    </location>
</feature>
<dbReference type="AlphaFoldDB" id="A0A9W8N031"/>
<accession>A0A9W8N031</accession>
<feature type="region of interest" description="Disordered" evidence="1">
    <location>
        <begin position="923"/>
        <end position="942"/>
    </location>
</feature>
<feature type="region of interest" description="Disordered" evidence="1">
    <location>
        <begin position="363"/>
        <end position="382"/>
    </location>
</feature>
<evidence type="ECO:0000313" key="4">
    <source>
        <dbReference type="Proteomes" id="UP001148786"/>
    </source>
</evidence>
<name>A0A9W8N031_9AGAR</name>
<keyword evidence="2" id="KW-0812">Transmembrane</keyword>
<feature type="compositionally biased region" description="Pro residues" evidence="1">
    <location>
        <begin position="276"/>
        <end position="285"/>
    </location>
</feature>
<feature type="compositionally biased region" description="Polar residues" evidence="1">
    <location>
        <begin position="994"/>
        <end position="1005"/>
    </location>
</feature>